<dbReference type="PANTHER" id="PTHR24148">
    <property type="entry name" value="ANKYRIN REPEAT DOMAIN-CONTAINING PROTEIN 39 HOMOLOG-RELATED"/>
    <property type="match status" value="1"/>
</dbReference>
<dbReference type="InterPro" id="IPR010730">
    <property type="entry name" value="HET"/>
</dbReference>
<dbReference type="PANTHER" id="PTHR24148:SF82">
    <property type="entry name" value="HETEROKARYON INCOMPATIBILITY DOMAIN-CONTAINING PROTEIN"/>
    <property type="match status" value="1"/>
</dbReference>
<reference evidence="2 3" key="1">
    <citation type="journal article" date="2020" name="Phytopathology">
        <title>A high-quality genome resource of Botrytis fragariae, a new and rapidly spreading fungal pathogen causing strawberry gray mold in the U.S.A.</title>
        <authorList>
            <person name="Wu Y."/>
            <person name="Saski C.A."/>
            <person name="Schnabel G."/>
            <person name="Xiao S."/>
            <person name="Hu M."/>
        </authorList>
    </citation>
    <scope>NUCLEOTIDE SEQUENCE [LARGE SCALE GENOMIC DNA]</scope>
    <source>
        <strain evidence="2 3">BVB16</strain>
    </source>
</reference>
<dbReference type="RefSeq" id="XP_037197056.1">
    <property type="nucleotide sequence ID" value="XM_037330723.1"/>
</dbReference>
<organism evidence="2 3">
    <name type="scientific">Botrytis fragariae</name>
    <dbReference type="NCBI Taxonomy" id="1964551"/>
    <lineage>
        <taxon>Eukaryota</taxon>
        <taxon>Fungi</taxon>
        <taxon>Dikarya</taxon>
        <taxon>Ascomycota</taxon>
        <taxon>Pezizomycotina</taxon>
        <taxon>Leotiomycetes</taxon>
        <taxon>Helotiales</taxon>
        <taxon>Sclerotiniaceae</taxon>
        <taxon>Botrytis</taxon>
    </lineage>
</organism>
<name>A0A8H6B2C1_9HELO</name>
<sequence length="147" mass="16754">MAKDGITTAVSTNEYSRPIKLNGQPFSTTPDLHFALLVLRDNSNPSSLWIDASCPDQNDRFEKDEQLRIMPLIYINATRVLVWLGEDEESVDLHAAAEIISHFSMKKREVQWKAQSIAKKEPLTDSQTWLQEWAHCDRHNGPEYASG</sequence>
<gene>
    <name evidence="2" type="ORF">Bfra_000278</name>
</gene>
<dbReference type="GeneID" id="59254415"/>
<dbReference type="OrthoDB" id="3553249at2759"/>
<dbReference type="EMBL" id="JABFCT010000002">
    <property type="protein sequence ID" value="KAF5878111.1"/>
    <property type="molecule type" value="Genomic_DNA"/>
</dbReference>
<evidence type="ECO:0000313" key="2">
    <source>
        <dbReference type="EMBL" id="KAF5878111.1"/>
    </source>
</evidence>
<evidence type="ECO:0000259" key="1">
    <source>
        <dbReference type="Pfam" id="PF06985"/>
    </source>
</evidence>
<accession>A0A8H6B2C1</accession>
<feature type="domain" description="Heterokaryon incompatibility" evidence="1">
    <location>
        <begin position="12"/>
        <end position="127"/>
    </location>
</feature>
<comment type="caution">
    <text evidence="2">The sequence shown here is derived from an EMBL/GenBank/DDBJ whole genome shotgun (WGS) entry which is preliminary data.</text>
</comment>
<dbReference type="Pfam" id="PF06985">
    <property type="entry name" value="HET"/>
    <property type="match status" value="1"/>
</dbReference>
<evidence type="ECO:0000313" key="3">
    <source>
        <dbReference type="Proteomes" id="UP000531561"/>
    </source>
</evidence>
<proteinExistence type="predicted"/>
<dbReference type="AlphaFoldDB" id="A0A8H6B2C1"/>
<keyword evidence="3" id="KW-1185">Reference proteome</keyword>
<protein>
    <submittedName>
        <fullName evidence="2">Putative het-domain-containing protein</fullName>
    </submittedName>
</protein>
<dbReference type="InterPro" id="IPR052895">
    <property type="entry name" value="HetReg/Transcr_Mod"/>
</dbReference>
<dbReference type="Proteomes" id="UP000531561">
    <property type="component" value="Unassembled WGS sequence"/>
</dbReference>